<proteinExistence type="predicted"/>
<evidence type="ECO:0000256" key="4">
    <source>
        <dbReference type="ARBA" id="ARBA00022840"/>
    </source>
</evidence>
<keyword evidence="1" id="KW-0808">Transferase</keyword>
<dbReference type="InterPro" id="IPR008271">
    <property type="entry name" value="Ser/Thr_kinase_AS"/>
</dbReference>
<evidence type="ECO:0000256" key="2">
    <source>
        <dbReference type="ARBA" id="ARBA00022741"/>
    </source>
</evidence>
<keyword evidence="4 5" id="KW-0067">ATP-binding</keyword>
<keyword evidence="3 8" id="KW-0418">Kinase</keyword>
<evidence type="ECO:0000313" key="8">
    <source>
        <dbReference type="EMBL" id="MBZ5711961.1"/>
    </source>
</evidence>
<reference evidence="8" key="1">
    <citation type="submission" date="2021-08" db="EMBL/GenBank/DDBJ databases">
        <authorList>
            <person name="Stevens D.C."/>
        </authorList>
    </citation>
    <scope>NUCLEOTIDE SEQUENCE</scope>
    <source>
        <strain evidence="8">DSM 53165</strain>
    </source>
</reference>
<feature type="compositionally biased region" description="Low complexity" evidence="6">
    <location>
        <begin position="600"/>
        <end position="614"/>
    </location>
</feature>
<dbReference type="Pfam" id="PF00069">
    <property type="entry name" value="Pkinase"/>
    <property type="match status" value="1"/>
</dbReference>
<dbReference type="GO" id="GO:0016301">
    <property type="term" value="F:kinase activity"/>
    <property type="evidence" value="ECO:0007669"/>
    <property type="project" value="UniProtKB-KW"/>
</dbReference>
<comment type="caution">
    <text evidence="8">The sequence shown here is derived from an EMBL/GenBank/DDBJ whole genome shotgun (WGS) entry which is preliminary data.</text>
</comment>
<feature type="region of interest" description="Disordered" evidence="6">
    <location>
        <begin position="431"/>
        <end position="527"/>
    </location>
</feature>
<feature type="compositionally biased region" description="Basic and acidic residues" evidence="6">
    <location>
        <begin position="874"/>
        <end position="885"/>
    </location>
</feature>
<feature type="compositionally biased region" description="Low complexity" evidence="6">
    <location>
        <begin position="906"/>
        <end position="918"/>
    </location>
</feature>
<dbReference type="InterPro" id="IPR000719">
    <property type="entry name" value="Prot_kinase_dom"/>
</dbReference>
<dbReference type="InterPro" id="IPR011009">
    <property type="entry name" value="Kinase-like_dom_sf"/>
</dbReference>
<organism evidence="8 9">
    <name type="scientific">Nannocystis pusilla</name>
    <dbReference type="NCBI Taxonomy" id="889268"/>
    <lineage>
        <taxon>Bacteria</taxon>
        <taxon>Pseudomonadati</taxon>
        <taxon>Myxococcota</taxon>
        <taxon>Polyangia</taxon>
        <taxon>Nannocystales</taxon>
        <taxon>Nannocystaceae</taxon>
        <taxon>Nannocystis</taxon>
    </lineage>
</organism>
<keyword evidence="2 5" id="KW-0547">Nucleotide-binding</keyword>
<keyword evidence="9" id="KW-1185">Reference proteome</keyword>
<name>A0ABS7TV86_9BACT</name>
<gene>
    <name evidence="8" type="ORF">K7C98_22185</name>
</gene>
<dbReference type="SUPFAM" id="SSF56112">
    <property type="entry name" value="Protein kinase-like (PK-like)"/>
    <property type="match status" value="1"/>
</dbReference>
<dbReference type="Proteomes" id="UP001139031">
    <property type="component" value="Unassembled WGS sequence"/>
</dbReference>
<dbReference type="PANTHER" id="PTHR43289">
    <property type="entry name" value="MITOGEN-ACTIVATED PROTEIN KINASE KINASE KINASE 20-RELATED"/>
    <property type="match status" value="1"/>
</dbReference>
<dbReference type="Gene3D" id="1.10.510.10">
    <property type="entry name" value="Transferase(Phosphotransferase) domain 1"/>
    <property type="match status" value="1"/>
</dbReference>
<dbReference type="CDD" id="cd14014">
    <property type="entry name" value="STKc_PknB_like"/>
    <property type="match status" value="1"/>
</dbReference>
<feature type="compositionally biased region" description="Basic and acidic residues" evidence="6">
    <location>
        <begin position="431"/>
        <end position="449"/>
    </location>
</feature>
<dbReference type="PROSITE" id="PS00107">
    <property type="entry name" value="PROTEIN_KINASE_ATP"/>
    <property type="match status" value="1"/>
</dbReference>
<dbReference type="PROSITE" id="PS00108">
    <property type="entry name" value="PROTEIN_KINASE_ST"/>
    <property type="match status" value="1"/>
</dbReference>
<evidence type="ECO:0000256" key="5">
    <source>
        <dbReference type="PROSITE-ProRule" id="PRU10141"/>
    </source>
</evidence>
<accession>A0ABS7TV86</accession>
<dbReference type="EMBL" id="JAIRAU010000028">
    <property type="protein sequence ID" value="MBZ5711961.1"/>
    <property type="molecule type" value="Genomic_DNA"/>
</dbReference>
<dbReference type="PANTHER" id="PTHR43289:SF6">
    <property type="entry name" value="SERINE_THREONINE-PROTEIN KINASE NEKL-3"/>
    <property type="match status" value="1"/>
</dbReference>
<evidence type="ECO:0000259" key="7">
    <source>
        <dbReference type="PROSITE" id="PS50011"/>
    </source>
</evidence>
<dbReference type="InterPro" id="IPR017441">
    <property type="entry name" value="Protein_kinase_ATP_BS"/>
</dbReference>
<dbReference type="PROSITE" id="PS50011">
    <property type="entry name" value="PROTEIN_KINASE_DOM"/>
    <property type="match status" value="1"/>
</dbReference>
<dbReference type="RefSeq" id="WP_224193723.1">
    <property type="nucleotide sequence ID" value="NZ_JAIRAU010000028.1"/>
</dbReference>
<evidence type="ECO:0000256" key="6">
    <source>
        <dbReference type="SAM" id="MobiDB-lite"/>
    </source>
</evidence>
<dbReference type="Gene3D" id="3.30.200.20">
    <property type="entry name" value="Phosphorylase Kinase, domain 1"/>
    <property type="match status" value="1"/>
</dbReference>
<feature type="domain" description="Protein kinase" evidence="7">
    <location>
        <begin position="42"/>
        <end position="305"/>
    </location>
</feature>
<feature type="binding site" evidence="5">
    <location>
        <position position="71"/>
    </location>
    <ligand>
        <name>ATP</name>
        <dbReference type="ChEBI" id="CHEBI:30616"/>
    </ligand>
</feature>
<evidence type="ECO:0000256" key="1">
    <source>
        <dbReference type="ARBA" id="ARBA00022679"/>
    </source>
</evidence>
<evidence type="ECO:0000313" key="9">
    <source>
        <dbReference type="Proteomes" id="UP001139031"/>
    </source>
</evidence>
<protein>
    <submittedName>
        <fullName evidence="8">Protein kinase</fullName>
    </submittedName>
</protein>
<evidence type="ECO:0000256" key="3">
    <source>
        <dbReference type="ARBA" id="ARBA00022777"/>
    </source>
</evidence>
<sequence>MDPERPGPRPGALSDLEARLLAAAVGKRLFQRPAEPVQLGRYRLLGRLGQGGMSVVFRAQDPQLRREVAVKLLHSPRGQPDPEQLARLRREAHALGRLSHPNVVQVFEIGEADGQTFVVMELVRGTTLCEWLRERPREPAEIVEVLAQAGRGLAAAHAAGIIHRDFKPENVLVGADGRARVVDFGLARANPGAPAETATGSLEAPLTKSGTVLGTPAFMAPEQLQDPGRAEARSDQFSFCVMAHEALYGERPFEDLAAVAAGTLRAPPAGTKVPATLREPLLRGLRRDPAERWPTMDALLAALALPETAGRPARRRWWLAGAGAVAALAIAGLAVPAWSSWREAAAAERTLAAVEQQLAGLLADGAAASGPLVLASVADAQAGRAWARWARLLEQAQEAAAREAWAHAFVFAEGEVQARDEALLGLARAAAERREGRTARDGGPRRPDSGHNPAGAPATARDGAHGSAEAFAATRDSAHNPSDAPATTRDSAHGPIGAPDAARGGAHRPSDAPAITGDGAHGPIGALDAMRDGAHELATAPVATRDGAHPPPDSPAGTRSGARRGPRSGGGAREAARVLALITAEAPELSSAPELGPLRAAAAVSPPASRPAGARDGGAPDRETAGLGPTDPAPLEQRLGDAGVPRGVIALARAGLLDLSAATLLTLAGRADPPTRARWRLAASALVAATGDDARALALAVTAAAEPSVRDAALAEQASLLLRAGRVEEAARVLATRLAEATPEARPEVEALRDRLAALLAARTRLSLRFGDTDPWTAVAPAALRSDPLDRTLVVDSEGGLLAAWSLAQRADRLLVELALEPSALAPGGVFVVRVAGAETAAQLELHVAADHESPALELRCAASMSEPTAHADDAVARAADDGARTTDSAGGSASPATANDRARGAADATPAGDATVASLGPVRVDGTGVPLRLQLDVAADALTCRALDAGRWPALREQVALPGRWVPGPLALELRGGEARMRVRLTALEVLGAVPATVGPPSPLARAAARLVDGDPGAAAELLAELTGPRARLWQALAAIRQARWQIAGPSLERVLADESGLAALQRWLRADPVGLAPALRHLLGEPRFLDLFARAWQRELDALQLAPEVVRLVLAEFAGLDARCDGAQACAALHRVHGRALVQIGEPVRARRAFEAALAAAPEDAEGRALARRLVLDLALVGSP</sequence>
<feature type="region of interest" description="Disordered" evidence="6">
    <location>
        <begin position="541"/>
        <end position="574"/>
    </location>
</feature>
<feature type="region of interest" description="Disordered" evidence="6">
    <location>
        <begin position="600"/>
        <end position="639"/>
    </location>
</feature>
<feature type="region of interest" description="Disordered" evidence="6">
    <location>
        <begin position="874"/>
        <end position="921"/>
    </location>
</feature>